<accession>A0ABD0RQN8</accession>
<keyword evidence="3" id="KW-1185">Reference proteome</keyword>
<proteinExistence type="predicted"/>
<feature type="non-terminal residue" evidence="2">
    <location>
        <position position="1"/>
    </location>
</feature>
<evidence type="ECO:0000256" key="1">
    <source>
        <dbReference type="SAM" id="MobiDB-lite"/>
    </source>
</evidence>
<dbReference type="Proteomes" id="UP001529510">
    <property type="component" value="Unassembled WGS sequence"/>
</dbReference>
<comment type="caution">
    <text evidence="2">The sequence shown here is derived from an EMBL/GenBank/DDBJ whole genome shotgun (WGS) entry which is preliminary data.</text>
</comment>
<evidence type="ECO:0000313" key="3">
    <source>
        <dbReference type="Proteomes" id="UP001529510"/>
    </source>
</evidence>
<protein>
    <submittedName>
        <fullName evidence="2">Uncharacterized protein</fullName>
    </submittedName>
</protein>
<dbReference type="EMBL" id="JAMKFB020000002">
    <property type="protein sequence ID" value="KAL0200631.1"/>
    <property type="molecule type" value="Genomic_DNA"/>
</dbReference>
<name>A0ABD0RQN8_CIRMR</name>
<organism evidence="2 3">
    <name type="scientific">Cirrhinus mrigala</name>
    <name type="common">Mrigala</name>
    <dbReference type="NCBI Taxonomy" id="683832"/>
    <lineage>
        <taxon>Eukaryota</taxon>
        <taxon>Metazoa</taxon>
        <taxon>Chordata</taxon>
        <taxon>Craniata</taxon>
        <taxon>Vertebrata</taxon>
        <taxon>Euteleostomi</taxon>
        <taxon>Actinopterygii</taxon>
        <taxon>Neopterygii</taxon>
        <taxon>Teleostei</taxon>
        <taxon>Ostariophysi</taxon>
        <taxon>Cypriniformes</taxon>
        <taxon>Cyprinidae</taxon>
        <taxon>Labeoninae</taxon>
        <taxon>Labeonini</taxon>
        <taxon>Cirrhinus</taxon>
    </lineage>
</organism>
<feature type="region of interest" description="Disordered" evidence="1">
    <location>
        <begin position="17"/>
        <end position="50"/>
    </location>
</feature>
<dbReference type="AlphaFoldDB" id="A0ABD0RQN8"/>
<feature type="non-terminal residue" evidence="2">
    <location>
        <position position="104"/>
    </location>
</feature>
<evidence type="ECO:0000313" key="2">
    <source>
        <dbReference type="EMBL" id="KAL0200631.1"/>
    </source>
</evidence>
<reference evidence="2 3" key="1">
    <citation type="submission" date="2024-05" db="EMBL/GenBank/DDBJ databases">
        <title>Genome sequencing and assembly of Indian major carp, Cirrhinus mrigala (Hamilton, 1822).</title>
        <authorList>
            <person name="Mohindra V."/>
            <person name="Chowdhury L.M."/>
            <person name="Lal K."/>
            <person name="Jena J.K."/>
        </authorList>
    </citation>
    <scope>NUCLEOTIDE SEQUENCE [LARGE SCALE GENOMIC DNA]</scope>
    <source>
        <strain evidence="2">CM1030</strain>
        <tissue evidence="2">Blood</tissue>
    </source>
</reference>
<gene>
    <name evidence="2" type="ORF">M9458_003818</name>
</gene>
<sequence>TQNVMYDLVSELQERSEELDKRIGTHRQPAGSALSDLPSHNSAAAGPPGRLRAPLLPRFAGLGTLLDPLQTAALALHRPAHFLRQRLTRAWTCSPLPKVSDLFT</sequence>